<gene>
    <name evidence="5" type="ORF">CEY00_Acc27864</name>
</gene>
<feature type="region of interest" description="Disordered" evidence="1">
    <location>
        <begin position="527"/>
        <end position="585"/>
    </location>
</feature>
<dbReference type="InParanoid" id="A0A2R6PLQ4"/>
<dbReference type="PANTHER" id="PTHR45979:SF6">
    <property type="entry name" value="NUCLEOTIDYLTRANSFERASE DOMAIN PROTEIN"/>
    <property type="match status" value="1"/>
</dbReference>
<dbReference type="EMBL" id="NKQK01000024">
    <property type="protein sequence ID" value="PSR93253.1"/>
    <property type="molecule type" value="Genomic_DNA"/>
</dbReference>
<dbReference type="SUPFAM" id="SSF81301">
    <property type="entry name" value="Nucleotidyltransferase"/>
    <property type="match status" value="1"/>
</dbReference>
<dbReference type="Pfam" id="PF26180">
    <property type="entry name" value="PAP-OAS1"/>
    <property type="match status" value="1"/>
</dbReference>
<keyword evidence="2" id="KW-0472">Membrane</keyword>
<feature type="compositionally biased region" description="Basic and acidic residues" evidence="1">
    <location>
        <begin position="567"/>
        <end position="580"/>
    </location>
</feature>
<evidence type="ECO:0000259" key="3">
    <source>
        <dbReference type="Pfam" id="PF22600"/>
    </source>
</evidence>
<dbReference type="Gramene" id="PSR93253">
    <property type="protein sequence ID" value="PSR93253"/>
    <property type="gene ID" value="CEY00_Acc27864"/>
</dbReference>
<accession>A0A2R6PLQ4</accession>
<dbReference type="InterPro" id="IPR058921">
    <property type="entry name" value="PAP/OAS1-rel"/>
</dbReference>
<keyword evidence="2" id="KW-1133">Transmembrane helix</keyword>
<proteinExistence type="predicted"/>
<evidence type="ECO:0000256" key="1">
    <source>
        <dbReference type="SAM" id="MobiDB-lite"/>
    </source>
</evidence>
<dbReference type="Pfam" id="PF22600">
    <property type="entry name" value="MTPAP-like_central"/>
    <property type="match status" value="1"/>
</dbReference>
<evidence type="ECO:0000259" key="4">
    <source>
        <dbReference type="Pfam" id="PF26180"/>
    </source>
</evidence>
<dbReference type="InterPro" id="IPR058920">
    <property type="entry name" value="PAP-OAS1-bd-rel"/>
</dbReference>
<name>A0A2R6PLQ4_ACTCC</name>
<dbReference type="OrthoDB" id="273917at2759"/>
<dbReference type="Gene3D" id="3.30.460.10">
    <property type="entry name" value="Beta Polymerase, domain 2"/>
    <property type="match status" value="1"/>
</dbReference>
<feature type="compositionally biased region" description="Basic and acidic residues" evidence="1">
    <location>
        <begin position="664"/>
        <end position="689"/>
    </location>
</feature>
<comment type="caution">
    <text evidence="5">The sequence shown here is derived from an EMBL/GenBank/DDBJ whole genome shotgun (WGS) entry which is preliminary data.</text>
</comment>
<dbReference type="SUPFAM" id="SSF81631">
    <property type="entry name" value="PAP/OAS1 substrate-binding domain"/>
    <property type="match status" value="1"/>
</dbReference>
<reference evidence="6" key="2">
    <citation type="journal article" date="2018" name="BMC Genomics">
        <title>A manually annotated Actinidia chinensis var. chinensis (kiwifruit) genome highlights the challenges associated with draft genomes and gene prediction in plants.</title>
        <authorList>
            <person name="Pilkington S.M."/>
            <person name="Crowhurst R."/>
            <person name="Hilario E."/>
            <person name="Nardozza S."/>
            <person name="Fraser L."/>
            <person name="Peng Y."/>
            <person name="Gunaseelan K."/>
            <person name="Simpson R."/>
            <person name="Tahir J."/>
            <person name="Deroles S.C."/>
            <person name="Templeton K."/>
            <person name="Luo Z."/>
            <person name="Davy M."/>
            <person name="Cheng C."/>
            <person name="McNeilage M."/>
            <person name="Scaglione D."/>
            <person name="Liu Y."/>
            <person name="Zhang Q."/>
            <person name="Datson P."/>
            <person name="De Silva N."/>
            <person name="Gardiner S.E."/>
            <person name="Bassett H."/>
            <person name="Chagne D."/>
            <person name="McCallum J."/>
            <person name="Dzierzon H."/>
            <person name="Deng C."/>
            <person name="Wang Y.Y."/>
            <person name="Barron L."/>
            <person name="Manako K."/>
            <person name="Bowen J."/>
            <person name="Foster T.M."/>
            <person name="Erridge Z.A."/>
            <person name="Tiffin H."/>
            <person name="Waite C.N."/>
            <person name="Davies K.M."/>
            <person name="Grierson E.P."/>
            <person name="Laing W.A."/>
            <person name="Kirk R."/>
            <person name="Chen X."/>
            <person name="Wood M."/>
            <person name="Montefiori M."/>
            <person name="Brummell D.A."/>
            <person name="Schwinn K.E."/>
            <person name="Catanach A."/>
            <person name="Fullerton C."/>
            <person name="Li D."/>
            <person name="Meiyalaghan S."/>
            <person name="Nieuwenhuizen N."/>
            <person name="Read N."/>
            <person name="Prakash R."/>
            <person name="Hunter D."/>
            <person name="Zhang H."/>
            <person name="McKenzie M."/>
            <person name="Knabel M."/>
            <person name="Harris A."/>
            <person name="Allan A.C."/>
            <person name="Gleave A."/>
            <person name="Chen A."/>
            <person name="Janssen B.J."/>
            <person name="Plunkett B."/>
            <person name="Ampomah-Dwamena C."/>
            <person name="Voogd C."/>
            <person name="Leif D."/>
            <person name="Lafferty D."/>
            <person name="Souleyre E.J.F."/>
            <person name="Varkonyi-Gasic E."/>
            <person name="Gambi F."/>
            <person name="Hanley J."/>
            <person name="Yao J.L."/>
            <person name="Cheung J."/>
            <person name="David K.M."/>
            <person name="Warren B."/>
            <person name="Marsh K."/>
            <person name="Snowden K.C."/>
            <person name="Lin-Wang K."/>
            <person name="Brian L."/>
            <person name="Martinez-Sanchez M."/>
            <person name="Wang M."/>
            <person name="Ileperuma N."/>
            <person name="Macnee N."/>
            <person name="Campin R."/>
            <person name="McAtee P."/>
            <person name="Drummond R.S.M."/>
            <person name="Espley R.V."/>
            <person name="Ireland H.S."/>
            <person name="Wu R."/>
            <person name="Atkinson R.G."/>
            <person name="Karunairetnam S."/>
            <person name="Bulley S."/>
            <person name="Chunkath S."/>
            <person name="Hanley Z."/>
            <person name="Storey R."/>
            <person name="Thrimawithana A.H."/>
            <person name="Thomson S."/>
            <person name="David C."/>
            <person name="Testolin R."/>
            <person name="Huang H."/>
            <person name="Hellens R.P."/>
            <person name="Schaffer R.J."/>
        </authorList>
    </citation>
    <scope>NUCLEOTIDE SEQUENCE [LARGE SCALE GENOMIC DNA]</scope>
    <source>
        <strain evidence="6">cv. Red5</strain>
    </source>
</reference>
<dbReference type="InterPro" id="IPR054708">
    <property type="entry name" value="MTPAP-like_central"/>
</dbReference>
<dbReference type="Gene3D" id="1.10.1410.10">
    <property type="match status" value="1"/>
</dbReference>
<dbReference type="PANTHER" id="PTHR45979">
    <property type="entry name" value="PAP/OAS1 SUBSTRATE-BINDING DOMAIN SUPERFAMILY"/>
    <property type="match status" value="1"/>
</dbReference>
<evidence type="ECO:0000256" key="2">
    <source>
        <dbReference type="SAM" id="Phobius"/>
    </source>
</evidence>
<dbReference type="CDD" id="cd05402">
    <property type="entry name" value="NT_PAP_TUTase"/>
    <property type="match status" value="1"/>
</dbReference>
<keyword evidence="6" id="KW-1185">Reference proteome</keyword>
<dbReference type="InterPro" id="IPR043519">
    <property type="entry name" value="NT_sf"/>
</dbReference>
<dbReference type="Proteomes" id="UP000241394">
    <property type="component" value="Chromosome LG24"/>
</dbReference>
<organism evidence="5 6">
    <name type="scientific">Actinidia chinensis var. chinensis</name>
    <name type="common">Chinese soft-hair kiwi</name>
    <dbReference type="NCBI Taxonomy" id="1590841"/>
    <lineage>
        <taxon>Eukaryota</taxon>
        <taxon>Viridiplantae</taxon>
        <taxon>Streptophyta</taxon>
        <taxon>Embryophyta</taxon>
        <taxon>Tracheophyta</taxon>
        <taxon>Spermatophyta</taxon>
        <taxon>Magnoliopsida</taxon>
        <taxon>eudicotyledons</taxon>
        <taxon>Gunneridae</taxon>
        <taxon>Pentapetalae</taxon>
        <taxon>asterids</taxon>
        <taxon>Ericales</taxon>
        <taxon>Actinidiaceae</taxon>
        <taxon>Actinidia</taxon>
    </lineage>
</organism>
<sequence length="689" mass="76656">MRRPGSIREGRNGFCTLNEVFPFGSGPLKTYLPDGDIDLTVVCHRNTEEELATETCNILQRAEKMHTDFVIKNVEYVRAQVRVVKCNVKGIAVDISFNQMGGLSALCFLEQVDKLVGKDHIFKRSIILIKAWCYYESRTLGALYGLIATYALDLLVLHIINLFHSSINGPLSVLHRFLDYYSAFDWDKYCVSLNGRVTLSSFPDIVVETPQNDGSSLLLDQEFLKNAIGMFSVSNWAQESTEQAFPKKYLNIIDPLKQNNNAGRSVSKANLSRIKRAFSLGARKLGGIIMLPPESIDQGLKEFFETTLDRNGKVRRPDVRTPVPVFLTGKSEIADLNGDYYNYLANITYCGRYHNPESIPPTSPSQFWNQDAGMQFNQIFVPPTTMKRFVLTPLFHPKAGQSSSAALGDEDILKVRGIITSMPTSVEEMLKALSMETCIPYTESRGTGTFIPDVRAKKKLILQGRIYADEKAKSRGNETYIREKSVKENYSSQGAVTGIPDVGVEKNAKPGVTGTYNHNMILEENTKSHGAGTSSSDPRSPYKQMPFQGRGRDDGQTTEGLVLKPSSKKEQVDVSSETKGESTSSINISLEEFPLLPGSKVVPLRSPQLGLPAEESPSAQNSQTIPVEFGFFRHPLSPLVESSQREELHFSFSTNMDSDVAEPSEDKKEMVVEQPYKLEDDKDFPALSG</sequence>
<protein>
    <submittedName>
        <fullName evidence="5">Uncharacterized protein</fullName>
    </submittedName>
</protein>
<feature type="region of interest" description="Disordered" evidence="1">
    <location>
        <begin position="654"/>
        <end position="689"/>
    </location>
</feature>
<reference evidence="5 6" key="1">
    <citation type="submission" date="2017-07" db="EMBL/GenBank/DDBJ databases">
        <title>An improved, manually edited Actinidia chinensis var. chinensis (kiwifruit) genome highlights the challenges associated with draft genomes and gene prediction in plants.</title>
        <authorList>
            <person name="Pilkington S."/>
            <person name="Crowhurst R."/>
            <person name="Hilario E."/>
            <person name="Nardozza S."/>
            <person name="Fraser L."/>
            <person name="Peng Y."/>
            <person name="Gunaseelan K."/>
            <person name="Simpson R."/>
            <person name="Tahir J."/>
            <person name="Deroles S."/>
            <person name="Templeton K."/>
            <person name="Luo Z."/>
            <person name="Davy M."/>
            <person name="Cheng C."/>
            <person name="Mcneilage M."/>
            <person name="Scaglione D."/>
            <person name="Liu Y."/>
            <person name="Zhang Q."/>
            <person name="Datson P."/>
            <person name="De Silva N."/>
            <person name="Gardiner S."/>
            <person name="Bassett H."/>
            <person name="Chagne D."/>
            <person name="Mccallum J."/>
            <person name="Dzierzon H."/>
            <person name="Deng C."/>
            <person name="Wang Y.-Y."/>
            <person name="Barron N."/>
            <person name="Manako K."/>
            <person name="Bowen J."/>
            <person name="Foster T."/>
            <person name="Erridge Z."/>
            <person name="Tiffin H."/>
            <person name="Waite C."/>
            <person name="Davies K."/>
            <person name="Grierson E."/>
            <person name="Laing W."/>
            <person name="Kirk R."/>
            <person name="Chen X."/>
            <person name="Wood M."/>
            <person name="Montefiori M."/>
            <person name="Brummell D."/>
            <person name="Schwinn K."/>
            <person name="Catanach A."/>
            <person name="Fullerton C."/>
            <person name="Li D."/>
            <person name="Meiyalaghan S."/>
            <person name="Nieuwenhuizen N."/>
            <person name="Read N."/>
            <person name="Prakash R."/>
            <person name="Hunter D."/>
            <person name="Zhang H."/>
            <person name="Mckenzie M."/>
            <person name="Knabel M."/>
            <person name="Harris A."/>
            <person name="Allan A."/>
            <person name="Chen A."/>
            <person name="Janssen B."/>
            <person name="Plunkett B."/>
            <person name="Dwamena C."/>
            <person name="Voogd C."/>
            <person name="Leif D."/>
            <person name="Lafferty D."/>
            <person name="Souleyre E."/>
            <person name="Varkonyi-Gasic E."/>
            <person name="Gambi F."/>
            <person name="Hanley J."/>
            <person name="Yao J.-L."/>
            <person name="Cheung J."/>
            <person name="David K."/>
            <person name="Warren B."/>
            <person name="Marsh K."/>
            <person name="Snowden K."/>
            <person name="Lin-Wang K."/>
            <person name="Brian L."/>
            <person name="Martinez-Sanchez M."/>
            <person name="Wang M."/>
            <person name="Ileperuma N."/>
            <person name="Macnee N."/>
            <person name="Campin R."/>
            <person name="Mcatee P."/>
            <person name="Drummond R."/>
            <person name="Espley R."/>
            <person name="Ireland H."/>
            <person name="Wu R."/>
            <person name="Atkinson R."/>
            <person name="Karunairetnam S."/>
            <person name="Bulley S."/>
            <person name="Chunkath S."/>
            <person name="Hanley Z."/>
            <person name="Storey R."/>
            <person name="Thrimawithana A."/>
            <person name="Thomson S."/>
            <person name="David C."/>
            <person name="Testolin R."/>
        </authorList>
    </citation>
    <scope>NUCLEOTIDE SEQUENCE [LARGE SCALE GENOMIC DNA]</scope>
    <source>
        <strain evidence="6">cv. Red5</strain>
        <tissue evidence="5">Young leaf</tissue>
    </source>
</reference>
<feature type="transmembrane region" description="Helical" evidence="2">
    <location>
        <begin position="140"/>
        <end position="163"/>
    </location>
</feature>
<evidence type="ECO:0000313" key="6">
    <source>
        <dbReference type="Proteomes" id="UP000241394"/>
    </source>
</evidence>
<dbReference type="STRING" id="1590841.A0A2R6PLQ4"/>
<dbReference type="AlphaFoldDB" id="A0A2R6PLQ4"/>
<feature type="domain" description="Poly(A) RNA polymerase mitochondrial-like central palm" evidence="3">
    <location>
        <begin position="18"/>
        <end position="104"/>
    </location>
</feature>
<keyword evidence="2" id="KW-0812">Transmembrane</keyword>
<evidence type="ECO:0000313" key="5">
    <source>
        <dbReference type="EMBL" id="PSR93253.1"/>
    </source>
</evidence>
<feature type="domain" description="PAP/OAS1 substrate-binding-related" evidence="4">
    <location>
        <begin position="116"/>
        <end position="308"/>
    </location>
</feature>